<evidence type="ECO:0000313" key="2">
    <source>
        <dbReference type="Proteomes" id="UP000266389"/>
    </source>
</evidence>
<feature type="non-terminal residue" evidence="1">
    <location>
        <position position="1"/>
    </location>
</feature>
<gene>
    <name evidence="1" type="ORF">D0433_01925</name>
</gene>
<dbReference type="Proteomes" id="UP000266389">
    <property type="component" value="Unassembled WGS sequence"/>
</dbReference>
<organism evidence="1 2">
    <name type="scientific">Candidatus Thermochlorobacter aerophilus</name>
    <dbReference type="NCBI Taxonomy" id="1868324"/>
    <lineage>
        <taxon>Bacteria</taxon>
        <taxon>Pseudomonadati</taxon>
        <taxon>Chlorobiota</taxon>
        <taxon>Chlorobiia</taxon>
        <taxon>Chlorobiales</taxon>
        <taxon>Candidatus Thermochlorobacteriaceae</taxon>
        <taxon>Candidatus Thermochlorobacter</taxon>
    </lineage>
</organism>
<comment type="caution">
    <text evidence="1">The sequence shown here is derived from an EMBL/GenBank/DDBJ whole genome shotgun (WGS) entry which is preliminary data.</text>
</comment>
<dbReference type="AlphaFoldDB" id="A0A395M343"/>
<accession>A0A395M343</accession>
<protein>
    <submittedName>
        <fullName evidence="1">Uncharacterized protein</fullName>
    </submittedName>
</protein>
<sequence>ASDADGDTLRFSWFIDGKPYSDEFVQFSAGRHLVQLNADDQRNLANSRDSLLMEIQVLPPPPFPTTLPKHIIQGAVIDLRKAFEQDKIGFVSSSFIAPTFQANAMGTQELKLGWQPRQEILKVETYSLSVLEPLKFLEQPTPVKLIWNPANPTTILTAPKVNRPDEWKVIYKWTKGKQVLGFGKTLEVPLRKGENVFTVEASEEGVEGSKAITTTVVVITQ</sequence>
<proteinExistence type="predicted"/>
<reference evidence="1 2" key="1">
    <citation type="journal article" date="2011" name="ISME J.">
        <title>Community ecology of hot spring cyanobacterial mats: predominant populations and their functional potential.</title>
        <authorList>
            <person name="Klatt C.G."/>
            <person name="Wood J.M."/>
            <person name="Rusch D.B."/>
            <person name="Bateson M.M."/>
            <person name="Hamamura N."/>
            <person name="Heidelberg J.F."/>
            <person name="Grossman A.R."/>
            <person name="Bhaya D."/>
            <person name="Cohan F.M."/>
            <person name="Kuhl M."/>
            <person name="Bryant D.A."/>
            <person name="Ward D.M."/>
        </authorList>
    </citation>
    <scope>NUCLEOTIDE SEQUENCE [LARGE SCALE GENOMIC DNA]</scope>
    <source>
        <strain evidence="1">OS</strain>
    </source>
</reference>
<dbReference type="EMBL" id="PHFL01000008">
    <property type="protein sequence ID" value="RFM25170.1"/>
    <property type="molecule type" value="Genomic_DNA"/>
</dbReference>
<evidence type="ECO:0000313" key="1">
    <source>
        <dbReference type="EMBL" id="RFM25170.1"/>
    </source>
</evidence>
<name>A0A395M343_9BACT</name>